<comment type="caution">
    <text evidence="1">The sequence shown here is derived from an EMBL/GenBank/DDBJ whole genome shotgun (WGS) entry which is preliminary data.</text>
</comment>
<evidence type="ECO:0000313" key="2">
    <source>
        <dbReference type="Proteomes" id="UP000664800"/>
    </source>
</evidence>
<name>A0A8I1MYX0_THIA3</name>
<evidence type="ECO:0000313" key="1">
    <source>
        <dbReference type="EMBL" id="MBN8745512.1"/>
    </source>
</evidence>
<organism evidence="1 2">
    <name type="scientific">Thiomonas arsenitoxydans (strain DSM 22701 / CIP 110005 / 3As)</name>
    <dbReference type="NCBI Taxonomy" id="426114"/>
    <lineage>
        <taxon>Bacteria</taxon>
        <taxon>Pseudomonadati</taxon>
        <taxon>Pseudomonadota</taxon>
        <taxon>Betaproteobacteria</taxon>
        <taxon>Burkholderiales</taxon>
        <taxon>Thiomonas</taxon>
    </lineage>
</organism>
<accession>A0A8I1MYX0</accession>
<gene>
    <name evidence="1" type="ORF">J0I24_14600</name>
</gene>
<reference evidence="1" key="1">
    <citation type="submission" date="2021-02" db="EMBL/GenBank/DDBJ databases">
        <title>Thiocyanate and organic carbon inputs drive convergent selection for specific autotrophic Afipia and Thiobacillus strains within complex microbiomes.</title>
        <authorList>
            <person name="Huddy R.J."/>
            <person name="Sachdeva R."/>
            <person name="Kadzinga F."/>
            <person name="Kantor R.S."/>
            <person name="Harrison S.T.L."/>
            <person name="Banfield J.F."/>
        </authorList>
    </citation>
    <scope>NUCLEOTIDE SEQUENCE</scope>
    <source>
        <strain evidence="1">SCN18_13_7_16_R3_B_64_19</strain>
    </source>
</reference>
<dbReference type="EMBL" id="JAFKMR010000032">
    <property type="protein sequence ID" value="MBN8745512.1"/>
    <property type="molecule type" value="Genomic_DNA"/>
</dbReference>
<dbReference type="AlphaFoldDB" id="A0A8I1MYX0"/>
<dbReference type="Proteomes" id="UP000664800">
    <property type="component" value="Unassembled WGS sequence"/>
</dbReference>
<proteinExistence type="predicted"/>
<dbReference type="RefSeq" id="WP_276732326.1">
    <property type="nucleotide sequence ID" value="NZ_JAFKMR010000032.1"/>
</dbReference>
<sequence length="78" mass="8638">METNNDSVKALLLACDGIDSGHWFARCPAHRGGFTSSLEIHYENGRLQLHCMCGCSPQKIFDAVQGRIDRLLCEEEAA</sequence>
<protein>
    <submittedName>
        <fullName evidence="1">Uncharacterized protein</fullName>
    </submittedName>
</protein>